<dbReference type="GO" id="GO:0019632">
    <property type="term" value="P:shikimate metabolic process"/>
    <property type="evidence" value="ECO:0007669"/>
    <property type="project" value="InterPro"/>
</dbReference>
<reference evidence="12" key="2">
    <citation type="submission" date="2002-04" db="EMBL/GenBank/DDBJ databases">
        <authorList>
            <person name="Goel A.K."/>
            <person name="Sonti R.V."/>
        </authorList>
    </citation>
    <scope>NUCLEOTIDE SEQUENCE</scope>
</reference>
<dbReference type="PANTHER" id="PTHR21089">
    <property type="entry name" value="SHIKIMATE DEHYDROGENASE"/>
    <property type="match status" value="1"/>
</dbReference>
<keyword evidence="3 8" id="KW-0028">Amino-acid biosynthesis</keyword>
<dbReference type="GO" id="GO:0008652">
    <property type="term" value="P:amino acid biosynthetic process"/>
    <property type="evidence" value="ECO:0007669"/>
    <property type="project" value="UniProtKB-KW"/>
</dbReference>
<dbReference type="CDD" id="cd01065">
    <property type="entry name" value="NAD_bind_Shikimate_DH"/>
    <property type="match status" value="1"/>
</dbReference>
<comment type="similarity">
    <text evidence="8">Belongs to the shikimate dehydrogenase family.</text>
</comment>
<evidence type="ECO:0000256" key="1">
    <source>
        <dbReference type="ARBA" id="ARBA00004871"/>
    </source>
</evidence>
<reference evidence="12" key="1">
    <citation type="journal article" date="2001" name="Appl. Environ. Microbiol.">
        <title>Pigment and virulence deficiencies associated with mutations in the aroE gene of Xanthomonas oryzae pv. oryzae.</title>
        <authorList>
            <person name="Goel A.K."/>
            <person name="Rajagopal L."/>
            <person name="Sonti R.V."/>
        </authorList>
    </citation>
    <scope>NUCLEOTIDE SEQUENCE</scope>
</reference>
<feature type="binding site" evidence="8">
    <location>
        <position position="103"/>
    </location>
    <ligand>
        <name>shikimate</name>
        <dbReference type="ChEBI" id="CHEBI:36208"/>
    </ligand>
</feature>
<dbReference type="Pfam" id="PF01488">
    <property type="entry name" value="Shikimate_DH"/>
    <property type="match status" value="1"/>
</dbReference>
<evidence type="ECO:0000259" key="11">
    <source>
        <dbReference type="Pfam" id="PF18317"/>
    </source>
</evidence>
<dbReference type="InterPro" id="IPR036291">
    <property type="entry name" value="NAD(P)-bd_dom_sf"/>
</dbReference>
<dbReference type="FunFam" id="3.40.50.10860:FF:000006">
    <property type="entry name" value="Shikimate dehydrogenase (NADP(+))"/>
    <property type="match status" value="1"/>
</dbReference>
<feature type="domain" description="SDH C-terminal" evidence="11">
    <location>
        <begin position="243"/>
        <end position="273"/>
    </location>
</feature>
<dbReference type="SUPFAM" id="SSF53223">
    <property type="entry name" value="Aminoacid dehydrogenase-like, N-terminal domain"/>
    <property type="match status" value="1"/>
</dbReference>
<keyword evidence="6 8" id="KW-0057">Aromatic amino acid biosynthesis</keyword>
<protein>
    <recommendedName>
        <fullName evidence="2 8">Shikimate dehydrogenase (NADP(+))</fullName>
        <shortName evidence="8">SDH</shortName>
        <ecNumber evidence="2 8">1.1.1.25</ecNumber>
    </recommendedName>
</protein>
<comment type="function">
    <text evidence="8">Involved in the biosynthesis of the chorismate, which leads to the biosynthesis of aromatic amino acids. Catalyzes the reversible NADPH linked reduction of 3-dehydroshikimate (DHSA) to yield shikimate (SA).</text>
</comment>
<dbReference type="AlphaFoldDB" id="Q9L539"/>
<dbReference type="InterPro" id="IPR013708">
    <property type="entry name" value="Shikimate_DH-bd_N"/>
</dbReference>
<dbReference type="InterPro" id="IPR022893">
    <property type="entry name" value="Shikimate_DH_fam"/>
</dbReference>
<dbReference type="SUPFAM" id="SSF51735">
    <property type="entry name" value="NAD(P)-binding Rossmann-fold domains"/>
    <property type="match status" value="1"/>
</dbReference>
<dbReference type="GO" id="GO:0050661">
    <property type="term" value="F:NADP binding"/>
    <property type="evidence" value="ECO:0007669"/>
    <property type="project" value="InterPro"/>
</dbReference>
<keyword evidence="4 8" id="KW-0521">NADP</keyword>
<dbReference type="InterPro" id="IPR041121">
    <property type="entry name" value="SDH_C"/>
</dbReference>
<accession>Q9L539</accession>
<dbReference type="EMBL" id="AF258797">
    <property type="protein sequence ID" value="AAF71755.1"/>
    <property type="molecule type" value="Genomic_DNA"/>
</dbReference>
<name>Q9L539_XANOO</name>
<feature type="domain" description="Quinate/shikimate 5-dehydrogenase/glutamyl-tRNA reductase" evidence="9">
    <location>
        <begin position="118"/>
        <end position="194"/>
    </location>
</feature>
<evidence type="ECO:0000259" key="9">
    <source>
        <dbReference type="Pfam" id="PF01488"/>
    </source>
</evidence>
<dbReference type="NCBIfam" id="TIGR00507">
    <property type="entry name" value="aroE"/>
    <property type="match status" value="1"/>
</dbReference>
<keyword evidence="5 8" id="KW-0560">Oxidoreductase</keyword>
<evidence type="ECO:0000256" key="6">
    <source>
        <dbReference type="ARBA" id="ARBA00023141"/>
    </source>
</evidence>
<proteinExistence type="inferred from homology"/>
<dbReference type="GO" id="GO:0005829">
    <property type="term" value="C:cytosol"/>
    <property type="evidence" value="ECO:0007669"/>
    <property type="project" value="TreeGrafter"/>
</dbReference>
<comment type="caution">
    <text evidence="8">Lacks conserved residue(s) required for the propagation of feature annotation.</text>
</comment>
<dbReference type="Pfam" id="PF08501">
    <property type="entry name" value="Shikimate_dh_N"/>
    <property type="match status" value="1"/>
</dbReference>
<evidence type="ECO:0000256" key="4">
    <source>
        <dbReference type="ARBA" id="ARBA00022857"/>
    </source>
</evidence>
<dbReference type="Pfam" id="PF18317">
    <property type="entry name" value="SDH_C"/>
    <property type="match status" value="1"/>
</dbReference>
<dbReference type="PANTHER" id="PTHR21089:SF1">
    <property type="entry name" value="BIFUNCTIONAL 3-DEHYDROQUINATE DEHYDRATASE_SHIKIMATE DEHYDROGENASE, CHLOROPLASTIC"/>
    <property type="match status" value="1"/>
</dbReference>
<dbReference type="GO" id="GO:0009073">
    <property type="term" value="P:aromatic amino acid family biosynthetic process"/>
    <property type="evidence" value="ECO:0007669"/>
    <property type="project" value="UniProtKB-KW"/>
</dbReference>
<feature type="binding site" evidence="8">
    <location>
        <position position="79"/>
    </location>
    <ligand>
        <name>NADP(+)</name>
        <dbReference type="ChEBI" id="CHEBI:58349"/>
    </ligand>
</feature>
<comment type="catalytic activity">
    <reaction evidence="7 8">
        <text>shikimate + NADP(+) = 3-dehydroshikimate + NADPH + H(+)</text>
        <dbReference type="Rhea" id="RHEA:17737"/>
        <dbReference type="ChEBI" id="CHEBI:15378"/>
        <dbReference type="ChEBI" id="CHEBI:16630"/>
        <dbReference type="ChEBI" id="CHEBI:36208"/>
        <dbReference type="ChEBI" id="CHEBI:57783"/>
        <dbReference type="ChEBI" id="CHEBI:58349"/>
        <dbReference type="EC" id="1.1.1.25"/>
    </reaction>
</comment>
<feature type="domain" description="Shikimate dehydrogenase substrate binding N-terminal" evidence="10">
    <location>
        <begin position="8"/>
        <end position="90"/>
    </location>
</feature>
<feature type="binding site" evidence="8">
    <location>
        <position position="243"/>
    </location>
    <ligand>
        <name>NADP(+)</name>
        <dbReference type="ChEBI" id="CHEBI:58349"/>
    </ligand>
</feature>
<dbReference type="UniPathway" id="UPA00053">
    <property type="reaction ID" value="UER00087"/>
</dbReference>
<dbReference type="GO" id="GO:0004764">
    <property type="term" value="F:shikimate 3-dehydrogenase (NADP+) activity"/>
    <property type="evidence" value="ECO:0007669"/>
    <property type="project" value="UniProtKB-UniRule"/>
</dbReference>
<dbReference type="Gene3D" id="3.40.50.10860">
    <property type="entry name" value="Leucine Dehydrogenase, chain A, domain 1"/>
    <property type="match status" value="1"/>
</dbReference>
<dbReference type="InterPro" id="IPR046346">
    <property type="entry name" value="Aminoacid_DH-like_N_sf"/>
</dbReference>
<organism evidence="12">
    <name type="scientific">Xanthomonas oryzae pv. oryzae</name>
    <dbReference type="NCBI Taxonomy" id="64187"/>
    <lineage>
        <taxon>Bacteria</taxon>
        <taxon>Pseudomonadati</taxon>
        <taxon>Pseudomonadota</taxon>
        <taxon>Gammaproteobacteria</taxon>
        <taxon>Lysobacterales</taxon>
        <taxon>Lysobacteraceae</taxon>
        <taxon>Xanthomonas</taxon>
    </lineage>
</organism>
<feature type="active site" description="Proton acceptor" evidence="8">
    <location>
        <position position="67"/>
    </location>
</feature>
<comment type="subunit">
    <text evidence="8">Homodimer.</text>
</comment>
<feature type="binding site" evidence="8">
    <location>
        <position position="63"/>
    </location>
    <ligand>
        <name>shikimate</name>
        <dbReference type="ChEBI" id="CHEBI:36208"/>
    </ligand>
</feature>
<feature type="binding site" evidence="8">
    <location>
        <begin position="16"/>
        <end position="18"/>
    </location>
    <ligand>
        <name>shikimate</name>
        <dbReference type="ChEBI" id="CHEBI:36208"/>
    </ligand>
</feature>
<evidence type="ECO:0000259" key="10">
    <source>
        <dbReference type="Pfam" id="PF08501"/>
    </source>
</evidence>
<evidence type="ECO:0000256" key="5">
    <source>
        <dbReference type="ARBA" id="ARBA00023002"/>
    </source>
</evidence>
<sequence length="283" mass="29763">MPVSRYAVFGHPVAHSLSPAIHADFGKQTGIVLDYTAIDAPPEDFSAALQRFADGGGKGANVTLPLKEAACALASSLSDRARLAGAVNTLVRHEGQWQGENTDGIGLVRDLTDRHGLDLRGRRVLLLGAGGAARGVAPALLQAGITEMVVVNRSPERADALCDTLGEPGRVVSRYIEDLRDLGDFELIVNATAAGRDRDAGAFAMPLGLVNSLTAAVDLNYGATAIAFLAWARSAQCRYAIDGLGMLVEHAAESFALWHGVRPDTDPVYAALRAREAVLVSAD</sequence>
<dbReference type="NCBIfam" id="NF001310">
    <property type="entry name" value="PRK00258.1-2"/>
    <property type="match status" value="1"/>
</dbReference>
<dbReference type="InterPro" id="IPR006151">
    <property type="entry name" value="Shikm_DH/Glu-tRNA_Rdtase"/>
</dbReference>
<feature type="binding site" evidence="8">
    <location>
        <position position="219"/>
    </location>
    <ligand>
        <name>NADP(+)</name>
        <dbReference type="ChEBI" id="CHEBI:58349"/>
    </ligand>
</feature>
<evidence type="ECO:0000256" key="3">
    <source>
        <dbReference type="ARBA" id="ARBA00022605"/>
    </source>
</evidence>
<feature type="binding site" evidence="8">
    <location>
        <position position="88"/>
    </location>
    <ligand>
        <name>shikimate</name>
        <dbReference type="ChEBI" id="CHEBI:36208"/>
    </ligand>
</feature>
<evidence type="ECO:0000313" key="12">
    <source>
        <dbReference type="EMBL" id="AAF71755.1"/>
    </source>
</evidence>
<evidence type="ECO:0000256" key="7">
    <source>
        <dbReference type="ARBA" id="ARBA00049442"/>
    </source>
</evidence>
<dbReference type="HAMAP" id="MF_00222">
    <property type="entry name" value="Shikimate_DH_AroE"/>
    <property type="match status" value="1"/>
</dbReference>
<dbReference type="InterPro" id="IPR011342">
    <property type="entry name" value="Shikimate_DH"/>
</dbReference>
<feature type="binding site" evidence="8">
    <location>
        <begin position="128"/>
        <end position="132"/>
    </location>
    <ligand>
        <name>NADP(+)</name>
        <dbReference type="ChEBI" id="CHEBI:58349"/>
    </ligand>
</feature>
<gene>
    <name evidence="8 12" type="primary">aroE</name>
</gene>
<dbReference type="Gene3D" id="3.40.50.720">
    <property type="entry name" value="NAD(P)-binding Rossmann-like Domain"/>
    <property type="match status" value="1"/>
</dbReference>
<dbReference type="GO" id="GO:0009423">
    <property type="term" value="P:chorismate biosynthetic process"/>
    <property type="evidence" value="ECO:0007669"/>
    <property type="project" value="UniProtKB-UniRule"/>
</dbReference>
<dbReference type="EC" id="1.1.1.25" evidence="2 8"/>
<evidence type="ECO:0000256" key="8">
    <source>
        <dbReference type="HAMAP-Rule" id="MF_00222"/>
    </source>
</evidence>
<comment type="pathway">
    <text evidence="1 8">Metabolic intermediate biosynthesis; chorismate biosynthesis; chorismate from D-erythrose 4-phosphate and phosphoenolpyruvate: step 4/7.</text>
</comment>
<evidence type="ECO:0000256" key="2">
    <source>
        <dbReference type="ARBA" id="ARBA00012962"/>
    </source>
</evidence>
<feature type="binding site" evidence="8">
    <location>
        <position position="221"/>
    </location>
    <ligand>
        <name>shikimate</name>
        <dbReference type="ChEBI" id="CHEBI:36208"/>
    </ligand>
</feature>